<organism evidence="1 2">
    <name type="scientific">Aureitalea marina</name>
    <dbReference type="NCBI Taxonomy" id="930804"/>
    <lineage>
        <taxon>Bacteria</taxon>
        <taxon>Pseudomonadati</taxon>
        <taxon>Bacteroidota</taxon>
        <taxon>Flavobacteriia</taxon>
        <taxon>Flavobacteriales</taxon>
        <taxon>Flavobacteriaceae</taxon>
        <taxon>Aureitalea</taxon>
    </lineage>
</organism>
<evidence type="ECO:0000313" key="1">
    <source>
        <dbReference type="EMBL" id="PQB05165.1"/>
    </source>
</evidence>
<accession>A0A2S7KRA9</accession>
<sequence length="292" mass="32656">MQRPNLFFLLIFFSLIIGCSKDPELREVTVPEFTVTDIPSSKVRYDSAFDILGVGFPEVQVGIRVTISDVQANFTIVNDTLMSVLVNRVIPSGNSTVKVFRLNEEIYRSDIRVLMELFRDTIVNLRAIGSENVPDDGPFRRFDLIGGFSTGNTQEWDVAFRGATIAVNGGDEVGVIGEPVRNADVGGLVVELPYDQVLNADGLSFLQDAPGQWAIPDAPELGWYQLENNDQIIAPISGRTLVFRTRDGHFAKMEVLSYYLNSPENPDPEIDQDRTYTFRYTYNPNAGETFLK</sequence>
<gene>
    <name evidence="1" type="ORF">BST85_09910</name>
</gene>
<dbReference type="AlphaFoldDB" id="A0A2S7KRA9"/>
<protein>
    <submittedName>
        <fullName evidence="1">Uncharacterized protein</fullName>
    </submittedName>
</protein>
<keyword evidence="2" id="KW-1185">Reference proteome</keyword>
<dbReference type="EMBL" id="MQUB01000001">
    <property type="protein sequence ID" value="PQB05165.1"/>
    <property type="molecule type" value="Genomic_DNA"/>
</dbReference>
<proteinExistence type="predicted"/>
<dbReference type="PROSITE" id="PS51257">
    <property type="entry name" value="PROKAR_LIPOPROTEIN"/>
    <property type="match status" value="1"/>
</dbReference>
<dbReference type="CDD" id="cd12105">
    <property type="entry name" value="HmuY"/>
    <property type="match status" value="1"/>
</dbReference>
<comment type="caution">
    <text evidence="1">The sequence shown here is derived from an EMBL/GenBank/DDBJ whole genome shotgun (WGS) entry which is preliminary data.</text>
</comment>
<evidence type="ECO:0000313" key="2">
    <source>
        <dbReference type="Proteomes" id="UP000239800"/>
    </source>
</evidence>
<dbReference type="RefSeq" id="WP_104813098.1">
    <property type="nucleotide sequence ID" value="NZ_MQUB01000001.1"/>
</dbReference>
<dbReference type="OrthoDB" id="5510929at2"/>
<reference evidence="1 2" key="1">
    <citation type="submission" date="2016-11" db="EMBL/GenBank/DDBJ databases">
        <title>Trade-off between light-utilization and light-protection in marine flavobacteria.</title>
        <authorList>
            <person name="Kumagai Y."/>
        </authorList>
    </citation>
    <scope>NUCLEOTIDE SEQUENCE [LARGE SCALE GENOMIC DNA]</scope>
    <source>
        <strain evidence="1 2">NBRC 107741</strain>
    </source>
</reference>
<dbReference type="InterPro" id="IPR025921">
    <property type="entry name" value="HmuY"/>
</dbReference>
<dbReference type="Proteomes" id="UP000239800">
    <property type="component" value="Unassembled WGS sequence"/>
</dbReference>
<name>A0A2S7KRA9_9FLAO</name>